<organism evidence="1 2">
    <name type="scientific">Acidithiobacillus montserratensis</name>
    <dbReference type="NCBI Taxonomy" id="2729135"/>
    <lineage>
        <taxon>Bacteria</taxon>
        <taxon>Pseudomonadati</taxon>
        <taxon>Pseudomonadota</taxon>
        <taxon>Acidithiobacillia</taxon>
        <taxon>Acidithiobacillales</taxon>
        <taxon>Acidithiobacillaceae</taxon>
        <taxon>Acidithiobacillus</taxon>
    </lineage>
</organism>
<evidence type="ECO:0000313" key="1">
    <source>
        <dbReference type="EMBL" id="XRI72310.1"/>
    </source>
</evidence>
<evidence type="ECO:0000313" key="2">
    <source>
        <dbReference type="Proteomes" id="UP001195965"/>
    </source>
</evidence>
<sequence length="153" mass="16222">MFSAKAHILHIAKVAELGDTLAGSVDLALWTRLAAALQQLDAVNVQVDLRRNGSVVLVEGVIEVAGRIRCERCLGTMPLALQVPVHSALAESEVAAGAVDPDLDVVLAEKGAVPLQTWLEDEVLLALPMIPRCAEWESGVCPISGLEAFVTVH</sequence>
<proteinExistence type="predicted"/>
<accession>A0ACD5HBL2</accession>
<keyword evidence="2" id="KW-1185">Reference proteome</keyword>
<dbReference type="Proteomes" id="UP001195965">
    <property type="component" value="Chromosome"/>
</dbReference>
<dbReference type="EMBL" id="CP127526">
    <property type="protein sequence ID" value="XRI72310.1"/>
    <property type="molecule type" value="Genomic_DNA"/>
</dbReference>
<reference evidence="1 2" key="1">
    <citation type="journal article" date="2021" name="ISME J.">
        <title>Genomic evolution of the class Acidithiobacillia: deep-branching Proteobacteria living in extreme acidic conditions.</title>
        <authorList>
            <person name="Moya-Beltran A."/>
            <person name="Beard S."/>
            <person name="Rojas-Villalobos C."/>
            <person name="Issotta F."/>
            <person name="Gallardo Y."/>
            <person name="Ulloa R."/>
            <person name="Giaveno A."/>
            <person name="Degli Esposti M."/>
            <person name="Johnson D.B."/>
            <person name="Quatrini R."/>
        </authorList>
    </citation>
    <scope>NUCLEOTIDE SEQUENCE [LARGE SCALE GENOMIC DNA]</scope>
    <source>
        <strain evidence="1 2">GG1-14</strain>
    </source>
</reference>
<name>A0ACD5HBL2_9PROT</name>
<protein>
    <submittedName>
        <fullName evidence="1">YceD family protein</fullName>
    </submittedName>
</protein>
<gene>
    <name evidence="1" type="ORF">HHS34_007540</name>
</gene>